<reference evidence="1 2" key="1">
    <citation type="submission" date="2019-09" db="EMBL/GenBank/DDBJ databases">
        <title>Taxonomic organization of the family Brucellaceae based on a phylogenomic approach.</title>
        <authorList>
            <person name="Leclercq S."/>
            <person name="Cloeckaert A."/>
            <person name="Zygmunt M.S."/>
        </authorList>
    </citation>
    <scope>NUCLEOTIDE SEQUENCE [LARGE SCALE GENOMIC DNA]</scope>
    <source>
        <strain evidence="1 2">TA93</strain>
    </source>
</reference>
<protein>
    <submittedName>
        <fullName evidence="1">Uncharacterized protein</fullName>
    </submittedName>
</protein>
<dbReference type="Proteomes" id="UP000460650">
    <property type="component" value="Unassembled WGS sequence"/>
</dbReference>
<dbReference type="EMBL" id="WBVY01000033">
    <property type="protein sequence ID" value="KAB2654388.1"/>
    <property type="molecule type" value="Genomic_DNA"/>
</dbReference>
<proteinExistence type="predicted"/>
<organism evidence="1 2">
    <name type="scientific">Brucella tritici</name>
    <dbReference type="NCBI Taxonomy" id="94626"/>
    <lineage>
        <taxon>Bacteria</taxon>
        <taxon>Pseudomonadati</taxon>
        <taxon>Pseudomonadota</taxon>
        <taxon>Alphaproteobacteria</taxon>
        <taxon>Hyphomicrobiales</taxon>
        <taxon>Brucellaceae</taxon>
        <taxon>Brucella/Ochrobactrum group</taxon>
        <taxon>Brucella</taxon>
    </lineage>
</organism>
<accession>A0A7V7VPX0</accession>
<evidence type="ECO:0000313" key="1">
    <source>
        <dbReference type="EMBL" id="KAB2654388.1"/>
    </source>
</evidence>
<sequence length="82" mass="9087">CQITQVNSIEHQISRMSSCIPPVSEHRLYQSHRGDGSCVGTQHTQVPKLGTERIKANAIEAAEQCGVLSIPGCREVIRFDHF</sequence>
<dbReference type="SUPFAM" id="SSF75217">
    <property type="entry name" value="alpha/beta knot"/>
    <property type="match status" value="1"/>
</dbReference>
<name>A0A7V7VPX0_9HYPH</name>
<comment type="caution">
    <text evidence="1">The sequence shown here is derived from an EMBL/GenBank/DDBJ whole genome shotgun (WGS) entry which is preliminary data.</text>
</comment>
<evidence type="ECO:0000313" key="2">
    <source>
        <dbReference type="Proteomes" id="UP000460650"/>
    </source>
</evidence>
<feature type="non-terminal residue" evidence="1">
    <location>
        <position position="1"/>
    </location>
</feature>
<feature type="non-terminal residue" evidence="1">
    <location>
        <position position="82"/>
    </location>
</feature>
<dbReference type="AlphaFoldDB" id="A0A7V7VPX0"/>
<gene>
    <name evidence="1" type="ORF">F9K94_24300</name>
</gene>
<dbReference type="InterPro" id="IPR029028">
    <property type="entry name" value="Alpha/beta_knot_MTases"/>
</dbReference>